<feature type="non-terminal residue" evidence="2">
    <location>
        <position position="1"/>
    </location>
</feature>
<accession>A0A843U9A0</accession>
<gene>
    <name evidence="2" type="ORF">Taro_011090</name>
</gene>
<name>A0A843U9A0_COLES</name>
<proteinExistence type="predicted"/>
<feature type="region of interest" description="Disordered" evidence="1">
    <location>
        <begin position="72"/>
        <end position="96"/>
    </location>
</feature>
<keyword evidence="3" id="KW-1185">Reference proteome</keyword>
<protein>
    <submittedName>
        <fullName evidence="2">Uncharacterized protein</fullName>
    </submittedName>
</protein>
<feature type="compositionally biased region" description="Low complexity" evidence="1">
    <location>
        <begin position="83"/>
        <end position="96"/>
    </location>
</feature>
<evidence type="ECO:0000313" key="3">
    <source>
        <dbReference type="Proteomes" id="UP000652761"/>
    </source>
</evidence>
<comment type="caution">
    <text evidence="2">The sequence shown here is derived from an EMBL/GenBank/DDBJ whole genome shotgun (WGS) entry which is preliminary data.</text>
</comment>
<evidence type="ECO:0000256" key="1">
    <source>
        <dbReference type="SAM" id="MobiDB-lite"/>
    </source>
</evidence>
<reference evidence="2" key="1">
    <citation type="submission" date="2017-07" db="EMBL/GenBank/DDBJ databases">
        <title>Taro Niue Genome Assembly and Annotation.</title>
        <authorList>
            <person name="Atibalentja N."/>
            <person name="Keating K."/>
            <person name="Fields C.J."/>
        </authorList>
    </citation>
    <scope>NUCLEOTIDE SEQUENCE</scope>
    <source>
        <strain evidence="2">Niue_2</strain>
        <tissue evidence="2">Leaf</tissue>
    </source>
</reference>
<dbReference type="EMBL" id="NMUH01000412">
    <property type="protein sequence ID" value="MQL78667.1"/>
    <property type="molecule type" value="Genomic_DNA"/>
</dbReference>
<dbReference type="AlphaFoldDB" id="A0A843U9A0"/>
<organism evidence="2 3">
    <name type="scientific">Colocasia esculenta</name>
    <name type="common">Wild taro</name>
    <name type="synonym">Arum esculentum</name>
    <dbReference type="NCBI Taxonomy" id="4460"/>
    <lineage>
        <taxon>Eukaryota</taxon>
        <taxon>Viridiplantae</taxon>
        <taxon>Streptophyta</taxon>
        <taxon>Embryophyta</taxon>
        <taxon>Tracheophyta</taxon>
        <taxon>Spermatophyta</taxon>
        <taxon>Magnoliopsida</taxon>
        <taxon>Liliopsida</taxon>
        <taxon>Araceae</taxon>
        <taxon>Aroideae</taxon>
        <taxon>Colocasieae</taxon>
        <taxon>Colocasia</taxon>
    </lineage>
</organism>
<sequence length="96" mass="10493">EASSSLLPLCCSGLPASHAHNSSLQRWGGIRRDVEVEGEEPRPEDPLDLDLRDSRSVMRTRLQDMERLMKEQDEMALRSPSNDASAVAAAASDSAD</sequence>
<evidence type="ECO:0000313" key="2">
    <source>
        <dbReference type="EMBL" id="MQL78667.1"/>
    </source>
</evidence>
<dbReference type="Proteomes" id="UP000652761">
    <property type="component" value="Unassembled WGS sequence"/>
</dbReference>